<evidence type="ECO:0000313" key="1">
    <source>
        <dbReference type="EMBL" id="EGC19469.1"/>
    </source>
</evidence>
<dbReference type="EMBL" id="AEWX01000027">
    <property type="protein sequence ID" value="EGC19469.1"/>
    <property type="molecule type" value="Genomic_DNA"/>
</dbReference>
<accession>F0F8U2</accession>
<dbReference type="Proteomes" id="UP000005697">
    <property type="component" value="Unassembled WGS sequence"/>
</dbReference>
<gene>
    <name evidence="1" type="ORF">HMPREF9141_2009</name>
</gene>
<dbReference type="HOGENOM" id="CLU_2410767_0_0_10"/>
<name>F0F8U2_9BACT</name>
<reference evidence="1 2" key="1">
    <citation type="submission" date="2011-01" db="EMBL/GenBank/DDBJ databases">
        <authorList>
            <person name="Muzny D."/>
            <person name="Qin X."/>
            <person name="Deng J."/>
            <person name="Jiang H."/>
            <person name="Liu Y."/>
            <person name="Qu J."/>
            <person name="Song X.-Z."/>
            <person name="Zhang L."/>
            <person name="Thornton R."/>
            <person name="Coyle M."/>
            <person name="Francisco L."/>
            <person name="Jackson L."/>
            <person name="Javaid M."/>
            <person name="Korchina V."/>
            <person name="Kovar C."/>
            <person name="Mata R."/>
            <person name="Mathew T."/>
            <person name="Ngo R."/>
            <person name="Nguyen L."/>
            <person name="Nguyen N."/>
            <person name="Okwuonu G."/>
            <person name="Ongeri F."/>
            <person name="Pham C."/>
            <person name="Simmons D."/>
            <person name="Wilczek-Boney K."/>
            <person name="Hale W."/>
            <person name="Jakkamsetti A."/>
            <person name="Pham P."/>
            <person name="Ruth R."/>
            <person name="San Lucas F."/>
            <person name="Warren J."/>
            <person name="Zhang J."/>
            <person name="Zhao Z."/>
            <person name="Zhou C."/>
            <person name="Zhu D."/>
            <person name="Lee S."/>
            <person name="Bess C."/>
            <person name="Blankenburg K."/>
            <person name="Forbes L."/>
            <person name="Fu Q."/>
            <person name="Gubbala S."/>
            <person name="Hirani K."/>
            <person name="Jayaseelan J.C."/>
            <person name="Lara F."/>
            <person name="Munidasa M."/>
            <person name="Palculict T."/>
            <person name="Patil S."/>
            <person name="Pu L.-L."/>
            <person name="Saada N."/>
            <person name="Tang L."/>
            <person name="Weissenberger G."/>
            <person name="Zhu Y."/>
            <person name="Hemphill L."/>
            <person name="Shang Y."/>
            <person name="Youmans B."/>
            <person name="Ayvaz T."/>
            <person name="Ross M."/>
            <person name="Santibanez J."/>
            <person name="Aqrawi P."/>
            <person name="Gross S."/>
            <person name="Joshi V."/>
            <person name="Fowler G."/>
            <person name="Nazareth L."/>
            <person name="Reid J."/>
            <person name="Worley K."/>
            <person name="Petrosino J."/>
            <person name="Highlander S."/>
            <person name="Gibbs R."/>
        </authorList>
    </citation>
    <scope>NUCLEOTIDE SEQUENCE [LARGE SCALE GENOMIC DNA]</scope>
    <source>
        <strain evidence="1 2">DSM 16608</strain>
    </source>
</reference>
<keyword evidence="2" id="KW-1185">Reference proteome</keyword>
<protein>
    <submittedName>
        <fullName evidence="1">Uncharacterized protein</fullName>
    </submittedName>
</protein>
<evidence type="ECO:0000313" key="2">
    <source>
        <dbReference type="Proteomes" id="UP000005697"/>
    </source>
</evidence>
<sequence>MPSVQIILVTLPPARQASGGLWKFPLMDFCLSGGQALLFPLVEHGGCPAEREAEDAVQEYRRHKTLEGFLSAAVRRGVFRTVLSWSGSAGNK</sequence>
<dbReference type="AlphaFoldDB" id="F0F8U2"/>
<organism evidence="1 2">
    <name type="scientific">Prevotella multiformis DSM 16608</name>
    <dbReference type="NCBI Taxonomy" id="888743"/>
    <lineage>
        <taxon>Bacteria</taxon>
        <taxon>Pseudomonadati</taxon>
        <taxon>Bacteroidota</taxon>
        <taxon>Bacteroidia</taxon>
        <taxon>Bacteroidales</taxon>
        <taxon>Prevotellaceae</taxon>
        <taxon>Prevotella</taxon>
    </lineage>
</organism>
<proteinExistence type="predicted"/>
<comment type="caution">
    <text evidence="1">The sequence shown here is derived from an EMBL/GenBank/DDBJ whole genome shotgun (WGS) entry which is preliminary data.</text>
</comment>